<dbReference type="Proteomes" id="UP000218231">
    <property type="component" value="Unassembled WGS sequence"/>
</dbReference>
<feature type="region of interest" description="Disordered" evidence="1">
    <location>
        <begin position="146"/>
        <end position="186"/>
    </location>
</feature>
<feature type="region of interest" description="Disordered" evidence="1">
    <location>
        <begin position="466"/>
        <end position="492"/>
    </location>
</feature>
<feature type="compositionally biased region" description="Basic and acidic residues" evidence="1">
    <location>
        <begin position="242"/>
        <end position="268"/>
    </location>
</feature>
<evidence type="ECO:0000256" key="1">
    <source>
        <dbReference type="SAM" id="MobiDB-lite"/>
    </source>
</evidence>
<feature type="compositionally biased region" description="Basic and acidic residues" evidence="1">
    <location>
        <begin position="424"/>
        <end position="449"/>
    </location>
</feature>
<proteinExistence type="predicted"/>
<feature type="region of interest" description="Disordered" evidence="1">
    <location>
        <begin position="299"/>
        <end position="452"/>
    </location>
</feature>
<dbReference type="EMBL" id="LIAE01010109">
    <property type="protein sequence ID" value="PAV66376.1"/>
    <property type="molecule type" value="Genomic_DNA"/>
</dbReference>
<keyword evidence="3" id="KW-1185">Reference proteome</keyword>
<feature type="compositionally biased region" description="Basic and acidic residues" evidence="1">
    <location>
        <begin position="83"/>
        <end position="92"/>
    </location>
</feature>
<comment type="caution">
    <text evidence="2">The sequence shown here is derived from an EMBL/GenBank/DDBJ whole genome shotgun (WGS) entry which is preliminary data.</text>
</comment>
<evidence type="ECO:0000313" key="2">
    <source>
        <dbReference type="EMBL" id="PAV66376.1"/>
    </source>
</evidence>
<protein>
    <submittedName>
        <fullName evidence="2">Uncharacterized protein</fullName>
    </submittedName>
</protein>
<sequence length="539" mass="61108">MIVPPGFKSPFASAASTMASAIRSLIDPPGFDRSDLIQTSESGNSFDTRMCGVLPIVSRMDLWRVKGSRGAEFRKQPRPQQGHTDRAQPAEHDCAHRAEQRGHHPALEFAQFVGRRDGQLRHRAHPPAHRVGGVELDQRLADVHRHHVRAARDDQRDEAEQERRMDKHRDAAELNRPRRQPECIGDVARDAEGQDGQAEHDNRCEHLDADIGAHRLEREPDRGGRRTDSHARGQHAQSLRPDMQDVARVDGQQRGRTGEQHREQVQRDRRLHQPVAADVGKALGDSRQRPVVGLRWRLRHRADQEHERQRDCEQRGGDAVCDLRVDRVEQPADAGAGDRAHLPRDRADRDRGRQALARHQIGRECRIGGPRKRPRDAERHRRGEQRDQRQVPRPGQEPQHPRRRDQQRGGAPYDPTPVDAVGDQARDRGQQEQRHELRKADHAQHERRLPHVHRHTRQIVDLPADDDRHRRYGDRPAEPRQPIGAEVGDAERMDGARAHVGRALARAEGKGNIVALWCPSCSAHSSSSRRTPGSMVAGG</sequence>
<accession>A0A2A2JX92</accession>
<name>A0A2A2JX92_9BILA</name>
<feature type="compositionally biased region" description="Basic and acidic residues" evidence="1">
    <location>
        <begin position="301"/>
        <end position="353"/>
    </location>
</feature>
<feature type="region of interest" description="Disordered" evidence="1">
    <location>
        <begin position="69"/>
        <end position="92"/>
    </location>
</feature>
<feature type="compositionally biased region" description="Basic and acidic residues" evidence="1">
    <location>
        <begin position="209"/>
        <end position="231"/>
    </location>
</feature>
<feature type="compositionally biased region" description="Basic and acidic residues" evidence="1">
    <location>
        <begin position="375"/>
        <end position="390"/>
    </location>
</feature>
<reference evidence="2 3" key="1">
    <citation type="journal article" date="2017" name="Curr. Biol.">
        <title>Genome architecture and evolution of a unichromosomal asexual nematode.</title>
        <authorList>
            <person name="Fradin H."/>
            <person name="Zegar C."/>
            <person name="Gutwein M."/>
            <person name="Lucas J."/>
            <person name="Kovtun M."/>
            <person name="Corcoran D."/>
            <person name="Baugh L.R."/>
            <person name="Kiontke K."/>
            <person name="Gunsalus K."/>
            <person name="Fitch D.H."/>
            <person name="Piano F."/>
        </authorList>
    </citation>
    <scope>NUCLEOTIDE SEQUENCE [LARGE SCALE GENOMIC DNA]</scope>
    <source>
        <strain evidence="2">PF1309</strain>
    </source>
</reference>
<dbReference type="AlphaFoldDB" id="A0A2A2JX92"/>
<feature type="compositionally biased region" description="Basic and acidic residues" evidence="1">
    <location>
        <begin position="466"/>
        <end position="478"/>
    </location>
</feature>
<feature type="compositionally biased region" description="Basic and acidic residues" evidence="1">
    <location>
        <begin position="161"/>
        <end position="186"/>
    </location>
</feature>
<feature type="region of interest" description="Disordered" evidence="1">
    <location>
        <begin position="209"/>
        <end position="287"/>
    </location>
</feature>
<organism evidence="2 3">
    <name type="scientific">Diploscapter pachys</name>
    <dbReference type="NCBI Taxonomy" id="2018661"/>
    <lineage>
        <taxon>Eukaryota</taxon>
        <taxon>Metazoa</taxon>
        <taxon>Ecdysozoa</taxon>
        <taxon>Nematoda</taxon>
        <taxon>Chromadorea</taxon>
        <taxon>Rhabditida</taxon>
        <taxon>Rhabditina</taxon>
        <taxon>Rhabditomorpha</taxon>
        <taxon>Rhabditoidea</taxon>
        <taxon>Rhabditidae</taxon>
        <taxon>Diploscapter</taxon>
    </lineage>
</organism>
<evidence type="ECO:0000313" key="3">
    <source>
        <dbReference type="Proteomes" id="UP000218231"/>
    </source>
</evidence>
<gene>
    <name evidence="2" type="ORF">WR25_01020</name>
</gene>